<organism evidence="6 7">
    <name type="scientific">Leptotrombidium deliense</name>
    <dbReference type="NCBI Taxonomy" id="299467"/>
    <lineage>
        <taxon>Eukaryota</taxon>
        <taxon>Metazoa</taxon>
        <taxon>Ecdysozoa</taxon>
        <taxon>Arthropoda</taxon>
        <taxon>Chelicerata</taxon>
        <taxon>Arachnida</taxon>
        <taxon>Acari</taxon>
        <taxon>Acariformes</taxon>
        <taxon>Trombidiformes</taxon>
        <taxon>Prostigmata</taxon>
        <taxon>Anystina</taxon>
        <taxon>Parasitengona</taxon>
        <taxon>Trombiculoidea</taxon>
        <taxon>Trombiculidae</taxon>
        <taxon>Leptotrombidium</taxon>
    </lineage>
</organism>
<reference evidence="6 7" key="1">
    <citation type="journal article" date="2018" name="Gigascience">
        <title>Genomes of trombidid mites reveal novel predicted allergens and laterally-transferred genes associated with secondary metabolism.</title>
        <authorList>
            <person name="Dong X."/>
            <person name="Chaisiri K."/>
            <person name="Xia D."/>
            <person name="Armstrong S.D."/>
            <person name="Fang Y."/>
            <person name="Donnelly M.J."/>
            <person name="Kadowaki T."/>
            <person name="McGarry J.W."/>
            <person name="Darby A.C."/>
            <person name="Makepeace B.L."/>
        </authorList>
    </citation>
    <scope>NUCLEOTIDE SEQUENCE [LARGE SCALE GENOMIC DNA]</scope>
    <source>
        <strain evidence="6">UoL-UT</strain>
    </source>
</reference>
<name>A0A443S8G2_9ACAR</name>
<dbReference type="Pfam" id="PF05181">
    <property type="entry name" value="XPA_C"/>
    <property type="match status" value="1"/>
</dbReference>
<dbReference type="SUPFAM" id="SSF46955">
    <property type="entry name" value="Putative DNA-binding domain"/>
    <property type="match status" value="1"/>
</dbReference>
<dbReference type="PANTHER" id="PTHR10142">
    <property type="entry name" value="DNA REPAIR PROTEIN COMPLEMENTING XP-A CELLS"/>
    <property type="match status" value="1"/>
</dbReference>
<dbReference type="InterPro" id="IPR009061">
    <property type="entry name" value="DNA-bd_dom_put_sf"/>
</dbReference>
<feature type="domain" description="XPA C-terminal" evidence="5">
    <location>
        <begin position="121"/>
        <end position="171"/>
    </location>
</feature>
<evidence type="ECO:0000256" key="2">
    <source>
        <dbReference type="ARBA" id="ARBA00022833"/>
    </source>
</evidence>
<keyword evidence="2" id="KW-0862">Zinc</keyword>
<dbReference type="GO" id="GO:0000110">
    <property type="term" value="C:nucleotide-excision repair factor 1 complex"/>
    <property type="evidence" value="ECO:0007669"/>
    <property type="project" value="TreeGrafter"/>
</dbReference>
<keyword evidence="3" id="KW-0539">Nucleus</keyword>
<dbReference type="OrthoDB" id="68328at2759"/>
<comment type="caution">
    <text evidence="6">The sequence shown here is derived from an EMBL/GenBank/DDBJ whole genome shotgun (WGS) entry which is preliminary data.</text>
</comment>
<accession>A0A443S8G2</accession>
<dbReference type="AlphaFoldDB" id="A0A443S8G2"/>
<evidence type="ECO:0000256" key="4">
    <source>
        <dbReference type="SAM" id="MobiDB-lite"/>
    </source>
</evidence>
<dbReference type="STRING" id="299467.A0A443S8G2"/>
<dbReference type="GO" id="GO:0070914">
    <property type="term" value="P:UV-damage excision repair"/>
    <property type="evidence" value="ECO:0007669"/>
    <property type="project" value="TreeGrafter"/>
</dbReference>
<feature type="region of interest" description="Disordered" evidence="4">
    <location>
        <begin position="1"/>
        <end position="21"/>
    </location>
</feature>
<dbReference type="InterPro" id="IPR022658">
    <property type="entry name" value="XPA_CS"/>
</dbReference>
<sequence>MSSESDNTEVSPRVLTAEQKARIERNRQRALLIRQQKQVKLSTRELNKSLNVDSKVGSDTGAGFIIEEDNCVPSTSAENAETSTSQDFVCDECGGEFSNSFLKKKYNVNVCYKCSKDDPHYELITRTETKNEYLLKDCDLDKREPPLKFVLKKNPNPLARGEMKLYLRAQVEERALEVWESEEGLEEERNRRVEKRHQRQEKQYQKRMKDLRMSTRSSLYLKKSVTHEHEFGEEVYKEESDTYEKVCKTCNHVISYEKM</sequence>
<keyword evidence="7" id="KW-1185">Reference proteome</keyword>
<evidence type="ECO:0000313" key="7">
    <source>
        <dbReference type="Proteomes" id="UP000288716"/>
    </source>
</evidence>
<dbReference type="VEuPathDB" id="VectorBase:LDEU008185"/>
<evidence type="ECO:0000256" key="3">
    <source>
        <dbReference type="ARBA" id="ARBA00023242"/>
    </source>
</evidence>
<feature type="region of interest" description="Disordered" evidence="4">
    <location>
        <begin position="187"/>
        <end position="207"/>
    </location>
</feature>
<dbReference type="Gene3D" id="3.90.530.10">
    <property type="entry name" value="XPA C-terminal domain"/>
    <property type="match status" value="1"/>
</dbReference>
<evidence type="ECO:0000313" key="6">
    <source>
        <dbReference type="EMBL" id="RWS23856.1"/>
    </source>
</evidence>
<dbReference type="PROSITE" id="PS00753">
    <property type="entry name" value="XPA_2"/>
    <property type="match status" value="1"/>
</dbReference>
<dbReference type="EMBL" id="NCKV01005767">
    <property type="protein sequence ID" value="RWS23856.1"/>
    <property type="molecule type" value="Genomic_DNA"/>
</dbReference>
<dbReference type="Proteomes" id="UP000288716">
    <property type="component" value="Unassembled WGS sequence"/>
</dbReference>
<gene>
    <name evidence="6" type="ORF">B4U80_01941</name>
</gene>
<dbReference type="PANTHER" id="PTHR10142:SF0">
    <property type="entry name" value="DNA REPAIR PROTEIN COMPLEMENTING XP-A CELLS"/>
    <property type="match status" value="1"/>
</dbReference>
<dbReference type="GO" id="GO:0000715">
    <property type="term" value="P:nucleotide-excision repair, DNA damage recognition"/>
    <property type="evidence" value="ECO:0007669"/>
    <property type="project" value="TreeGrafter"/>
</dbReference>
<comment type="subcellular location">
    <subcellularLocation>
        <location evidence="1">Nucleus</location>
    </subcellularLocation>
</comment>
<dbReference type="InterPro" id="IPR022656">
    <property type="entry name" value="XPA_C"/>
</dbReference>
<protein>
    <submittedName>
        <fullName evidence="6">DNA repair protein complementing XP-A cells-like protein</fullName>
    </submittedName>
</protein>
<dbReference type="GO" id="GO:0003684">
    <property type="term" value="F:damaged DNA binding"/>
    <property type="evidence" value="ECO:0007669"/>
    <property type="project" value="InterPro"/>
</dbReference>
<dbReference type="InterPro" id="IPR037129">
    <property type="entry name" value="XPA_sf"/>
</dbReference>
<proteinExistence type="predicted"/>
<evidence type="ECO:0000256" key="1">
    <source>
        <dbReference type="ARBA" id="ARBA00004123"/>
    </source>
</evidence>
<dbReference type="GO" id="GO:0006284">
    <property type="term" value="P:base-excision repair"/>
    <property type="evidence" value="ECO:0007669"/>
    <property type="project" value="TreeGrafter"/>
</dbReference>
<feature type="compositionally biased region" description="Polar residues" evidence="4">
    <location>
        <begin position="1"/>
        <end position="10"/>
    </location>
</feature>
<dbReference type="GO" id="GO:1901255">
    <property type="term" value="P:nucleotide-excision repair involved in interstrand cross-link repair"/>
    <property type="evidence" value="ECO:0007669"/>
    <property type="project" value="TreeGrafter"/>
</dbReference>
<evidence type="ECO:0000259" key="5">
    <source>
        <dbReference type="Pfam" id="PF05181"/>
    </source>
</evidence>
<dbReference type="NCBIfam" id="TIGR00598">
    <property type="entry name" value="rad14"/>
    <property type="match status" value="1"/>
</dbReference>
<dbReference type="InterPro" id="IPR000465">
    <property type="entry name" value="XPA/RAD14"/>
</dbReference>